<accession>A0A2U2P931</accession>
<dbReference type="Gene3D" id="2.180.10.10">
    <property type="entry name" value="RHS repeat-associated core"/>
    <property type="match status" value="1"/>
</dbReference>
<dbReference type="EMBL" id="QEAS01000086">
    <property type="protein sequence ID" value="PWG77880.1"/>
    <property type="molecule type" value="Genomic_DNA"/>
</dbReference>
<reference evidence="1 2" key="1">
    <citation type="submission" date="2018-04" db="EMBL/GenBank/DDBJ databases">
        <title>Pedobacter chongqingensis sp. nov., isolated from a rottenly hemp rope.</title>
        <authorList>
            <person name="Cai Y."/>
        </authorList>
    </citation>
    <scope>NUCLEOTIDE SEQUENCE [LARGE SCALE GENOMIC DNA]</scope>
    <source>
        <strain evidence="1 2">FJ4-8</strain>
    </source>
</reference>
<name>A0A2U2P931_9SPHI</name>
<organism evidence="1 2">
    <name type="scientific">Pararcticibacter amylolyticus</name>
    <dbReference type="NCBI Taxonomy" id="2173175"/>
    <lineage>
        <taxon>Bacteria</taxon>
        <taxon>Pseudomonadati</taxon>
        <taxon>Bacteroidota</taxon>
        <taxon>Sphingobacteriia</taxon>
        <taxon>Sphingobacteriales</taxon>
        <taxon>Sphingobacteriaceae</taxon>
        <taxon>Pararcticibacter</taxon>
    </lineage>
</organism>
<dbReference type="Proteomes" id="UP000245647">
    <property type="component" value="Unassembled WGS sequence"/>
</dbReference>
<evidence type="ECO:0000313" key="2">
    <source>
        <dbReference type="Proteomes" id="UP000245647"/>
    </source>
</evidence>
<sequence length="268" mass="30011">NFVYGYHYDSRKRLKEKKVPGKGWEYLVYNKLDQVVLSQDALQRSAGIWLFTKYDAMGRVVMSGEVPLSGNQQTVQAAVNAQTGTLWEIYQGGSSNYGYSSQSYPQAIGKVYAVNYYDRYDYLSLSGINPNTSVFAAPPASIDTIYQQPTGLQTGSLVNVTGSSMYQLTVSHYDLDGREVKTIRQHSQGGSTAPGKYEITENRYSFTGQLVQSTQKHYNTTGQQYSQTSQYSYDHMGRKRQQRQSITGSDGVTVSRAVPAQYEYNELG</sequence>
<keyword evidence="2" id="KW-1185">Reference proteome</keyword>
<comment type="caution">
    <text evidence="1">The sequence shown here is derived from an EMBL/GenBank/DDBJ whole genome shotgun (WGS) entry which is preliminary data.</text>
</comment>
<evidence type="ECO:0008006" key="3">
    <source>
        <dbReference type="Google" id="ProtNLM"/>
    </source>
</evidence>
<feature type="non-terminal residue" evidence="1">
    <location>
        <position position="1"/>
    </location>
</feature>
<dbReference type="AlphaFoldDB" id="A0A2U2P931"/>
<feature type="non-terminal residue" evidence="1">
    <location>
        <position position="268"/>
    </location>
</feature>
<gene>
    <name evidence="1" type="ORF">DDR33_25180</name>
</gene>
<evidence type="ECO:0000313" key="1">
    <source>
        <dbReference type="EMBL" id="PWG77880.1"/>
    </source>
</evidence>
<proteinExistence type="predicted"/>
<protein>
    <recommendedName>
        <fullName evidence="3">Sugar-binding protein</fullName>
    </recommendedName>
</protein>